<dbReference type="Proteomes" id="UP000589085">
    <property type="component" value="Unassembled WGS sequence"/>
</dbReference>
<dbReference type="RefSeq" id="WP_182996968.1">
    <property type="nucleotide sequence ID" value="NZ_JABEQJ010000008.1"/>
</dbReference>
<sequence length="87" mass="9159">MSGPTIAEHVRLVRLEAELLKVRGVVAKIIREGYGDCRRESLEAQLGGLLVVLAEMEEGGDVCSDNANAVAQAIAAGRRAELAGARS</sequence>
<proteinExistence type="predicted"/>
<comment type="caution">
    <text evidence="1">The sequence shown here is derived from an EMBL/GenBank/DDBJ whole genome shotgun (WGS) entry which is preliminary data.</text>
</comment>
<dbReference type="AlphaFoldDB" id="A0A7W4NLR4"/>
<organism evidence="1 2">
    <name type="scientific">Gluconacetobacter sacchari</name>
    <dbReference type="NCBI Taxonomy" id="92759"/>
    <lineage>
        <taxon>Bacteria</taxon>
        <taxon>Pseudomonadati</taxon>
        <taxon>Pseudomonadota</taxon>
        <taxon>Alphaproteobacteria</taxon>
        <taxon>Acetobacterales</taxon>
        <taxon>Acetobacteraceae</taxon>
        <taxon>Gluconacetobacter</taxon>
    </lineage>
</organism>
<reference evidence="1 2" key="1">
    <citation type="submission" date="2020-04" db="EMBL/GenBank/DDBJ databases">
        <title>Description of novel Gluconacetobacter.</title>
        <authorList>
            <person name="Sombolestani A."/>
        </authorList>
    </citation>
    <scope>NUCLEOTIDE SEQUENCE [LARGE SCALE GENOMIC DNA]</scope>
    <source>
        <strain evidence="1 2">LMG 19747</strain>
    </source>
</reference>
<protein>
    <submittedName>
        <fullName evidence="1">Uncharacterized protein</fullName>
    </submittedName>
</protein>
<accession>A0A7W4NLR4</accession>
<gene>
    <name evidence="1" type="ORF">HLH48_07955</name>
</gene>
<name>A0A7W4NLR4_9PROT</name>
<evidence type="ECO:0000313" key="1">
    <source>
        <dbReference type="EMBL" id="MBB2160107.1"/>
    </source>
</evidence>
<evidence type="ECO:0000313" key="2">
    <source>
        <dbReference type="Proteomes" id="UP000589085"/>
    </source>
</evidence>
<dbReference type="EMBL" id="JABEQJ010000008">
    <property type="protein sequence ID" value="MBB2160107.1"/>
    <property type="molecule type" value="Genomic_DNA"/>
</dbReference>